<dbReference type="Proteomes" id="UP000503820">
    <property type="component" value="Unassembled WGS sequence"/>
</dbReference>
<sequence>MWDTLAVILIVAVAAIYLVRRFVRRDGSGGCGCGGSGCCGSGGQLKGGQSKDGGLKRFDGDSGKARETSSASCGCGGKGGCH</sequence>
<dbReference type="Pfam" id="PF12669">
    <property type="entry name" value="FeoB_associated"/>
    <property type="match status" value="1"/>
</dbReference>
<name>A0A7J0BR76_9BACT</name>
<accession>A0A7J0BR76</accession>
<evidence type="ECO:0000313" key="3">
    <source>
        <dbReference type="Proteomes" id="UP000503820"/>
    </source>
</evidence>
<proteinExistence type="predicted"/>
<evidence type="ECO:0000313" key="2">
    <source>
        <dbReference type="EMBL" id="GFM36158.1"/>
    </source>
</evidence>
<organism evidence="2 3">
    <name type="scientific">Desulfovibrio psychrotolerans</name>
    <dbReference type="NCBI Taxonomy" id="415242"/>
    <lineage>
        <taxon>Bacteria</taxon>
        <taxon>Pseudomonadati</taxon>
        <taxon>Thermodesulfobacteriota</taxon>
        <taxon>Desulfovibrionia</taxon>
        <taxon>Desulfovibrionales</taxon>
        <taxon>Desulfovibrionaceae</taxon>
        <taxon>Desulfovibrio</taxon>
    </lineage>
</organism>
<evidence type="ECO:0008006" key="4">
    <source>
        <dbReference type="Google" id="ProtNLM"/>
    </source>
</evidence>
<comment type="caution">
    <text evidence="2">The sequence shown here is derived from an EMBL/GenBank/DDBJ whole genome shotgun (WGS) entry which is preliminary data.</text>
</comment>
<dbReference type="AlphaFoldDB" id="A0A7J0BR76"/>
<feature type="compositionally biased region" description="Basic and acidic residues" evidence="1">
    <location>
        <begin position="53"/>
        <end position="67"/>
    </location>
</feature>
<reference evidence="2 3" key="1">
    <citation type="submission" date="2020-05" db="EMBL/GenBank/DDBJ databases">
        <title>Draft genome sequence of Desulfovibrio psychrotolerans JS1T.</title>
        <authorList>
            <person name="Ueno A."/>
            <person name="Tamazawa S."/>
            <person name="Tamamura S."/>
            <person name="Murakami T."/>
            <person name="Kiyama T."/>
            <person name="Inomata H."/>
            <person name="Amano Y."/>
            <person name="Miyakawa K."/>
            <person name="Tamaki H."/>
            <person name="Naganuma T."/>
            <person name="Kaneko K."/>
        </authorList>
    </citation>
    <scope>NUCLEOTIDE SEQUENCE [LARGE SCALE GENOMIC DNA]</scope>
    <source>
        <strain evidence="2 3">JS1</strain>
    </source>
</reference>
<feature type="region of interest" description="Disordered" evidence="1">
    <location>
        <begin position="34"/>
        <end position="82"/>
    </location>
</feature>
<feature type="compositionally biased region" description="Gly residues" evidence="1">
    <location>
        <begin position="34"/>
        <end position="46"/>
    </location>
</feature>
<gene>
    <name evidence="2" type="ORF">DSM19430T_08420</name>
</gene>
<dbReference type="EMBL" id="BLVP01000002">
    <property type="protein sequence ID" value="GFM36158.1"/>
    <property type="molecule type" value="Genomic_DNA"/>
</dbReference>
<dbReference type="RefSeq" id="WP_174408834.1">
    <property type="nucleotide sequence ID" value="NZ_BLVP01000002.1"/>
</dbReference>
<evidence type="ECO:0000256" key="1">
    <source>
        <dbReference type="SAM" id="MobiDB-lite"/>
    </source>
</evidence>
<keyword evidence="3" id="KW-1185">Reference proteome</keyword>
<protein>
    <recommendedName>
        <fullName evidence="4">FeoB-associated Cys-rich membrane protein</fullName>
    </recommendedName>
</protein>